<proteinExistence type="predicted"/>
<evidence type="ECO:0000313" key="2">
    <source>
        <dbReference type="EMBL" id="QDS92235.1"/>
    </source>
</evidence>
<feature type="compositionally biased region" description="Low complexity" evidence="1">
    <location>
        <begin position="1"/>
        <end position="15"/>
    </location>
</feature>
<dbReference type="KEGG" id="rml:FF011L_09720"/>
<gene>
    <name evidence="2" type="ORF">FF011L_09720</name>
</gene>
<dbReference type="EMBL" id="CP036262">
    <property type="protein sequence ID" value="QDS92235.1"/>
    <property type="molecule type" value="Genomic_DNA"/>
</dbReference>
<name>A0A517MBJ4_9BACT</name>
<evidence type="ECO:0000256" key="1">
    <source>
        <dbReference type="SAM" id="MobiDB-lite"/>
    </source>
</evidence>
<sequence>MRASSTSTAVLSTSTKKAGPQNQAVHLRTACERLALNESYSYSGRSPVLVLLLEMGHRWSILASSTLKSVFVVSRQSRSAVGASSTSTAMLSTSTAMLSTSTAVLSTSTAVLSTSTAVLSTSTSTSTNTKKAGPQNQALNLLTACERLALKESYSGRSPVLVLVLELEHRCLCVDRLVSISEWGCNSGQLASFLDSSLASLRAILCG</sequence>
<organism evidence="2 3">
    <name type="scientific">Roseimaritima multifibrata</name>
    <dbReference type="NCBI Taxonomy" id="1930274"/>
    <lineage>
        <taxon>Bacteria</taxon>
        <taxon>Pseudomonadati</taxon>
        <taxon>Planctomycetota</taxon>
        <taxon>Planctomycetia</taxon>
        <taxon>Pirellulales</taxon>
        <taxon>Pirellulaceae</taxon>
        <taxon>Roseimaritima</taxon>
    </lineage>
</organism>
<evidence type="ECO:0000313" key="3">
    <source>
        <dbReference type="Proteomes" id="UP000320672"/>
    </source>
</evidence>
<dbReference type="AlphaFoldDB" id="A0A517MBJ4"/>
<accession>A0A517MBJ4</accession>
<reference evidence="2 3" key="1">
    <citation type="submission" date="2019-02" db="EMBL/GenBank/DDBJ databases">
        <title>Deep-cultivation of Planctomycetes and their phenomic and genomic characterization uncovers novel biology.</title>
        <authorList>
            <person name="Wiegand S."/>
            <person name="Jogler M."/>
            <person name="Boedeker C."/>
            <person name="Pinto D."/>
            <person name="Vollmers J."/>
            <person name="Rivas-Marin E."/>
            <person name="Kohn T."/>
            <person name="Peeters S.H."/>
            <person name="Heuer A."/>
            <person name="Rast P."/>
            <person name="Oberbeckmann S."/>
            <person name="Bunk B."/>
            <person name="Jeske O."/>
            <person name="Meyerdierks A."/>
            <person name="Storesund J.E."/>
            <person name="Kallscheuer N."/>
            <person name="Luecker S."/>
            <person name="Lage O.M."/>
            <person name="Pohl T."/>
            <person name="Merkel B.J."/>
            <person name="Hornburger P."/>
            <person name="Mueller R.-W."/>
            <person name="Bruemmer F."/>
            <person name="Labrenz M."/>
            <person name="Spormann A.M."/>
            <person name="Op den Camp H."/>
            <person name="Overmann J."/>
            <person name="Amann R."/>
            <person name="Jetten M.S.M."/>
            <person name="Mascher T."/>
            <person name="Medema M.H."/>
            <person name="Devos D.P."/>
            <person name="Kaster A.-K."/>
            <person name="Ovreas L."/>
            <person name="Rohde M."/>
            <person name="Galperin M.Y."/>
            <person name="Jogler C."/>
        </authorList>
    </citation>
    <scope>NUCLEOTIDE SEQUENCE [LARGE SCALE GENOMIC DNA]</scope>
    <source>
        <strain evidence="2 3">FF011L</strain>
    </source>
</reference>
<protein>
    <submittedName>
        <fullName evidence="2">Uncharacterized protein</fullName>
    </submittedName>
</protein>
<keyword evidence="3" id="KW-1185">Reference proteome</keyword>
<dbReference type="Proteomes" id="UP000320672">
    <property type="component" value="Chromosome"/>
</dbReference>
<feature type="region of interest" description="Disordered" evidence="1">
    <location>
        <begin position="1"/>
        <end position="23"/>
    </location>
</feature>